<evidence type="ECO:0000256" key="3">
    <source>
        <dbReference type="ARBA" id="ARBA00009214"/>
    </source>
</evidence>
<dbReference type="PROSITE" id="PS00279">
    <property type="entry name" value="MACPF_1"/>
    <property type="match status" value="1"/>
</dbReference>
<dbReference type="Ensembl" id="ENSHHUT00000079649.1">
    <property type="protein sequence ID" value="ENSHHUP00000077144.1"/>
    <property type="gene ID" value="ENSHHUG00000045032.1"/>
</dbReference>
<dbReference type="InterPro" id="IPR020864">
    <property type="entry name" value="MACPF"/>
</dbReference>
<accession>A0A4W5QXZ8</accession>
<name>A0A4W5QXZ8_9TELE</name>
<evidence type="ECO:0008006" key="12">
    <source>
        <dbReference type="Google" id="ProtNLM"/>
    </source>
</evidence>
<dbReference type="PROSITE" id="PS51412">
    <property type="entry name" value="MACPF_2"/>
    <property type="match status" value="1"/>
</dbReference>
<dbReference type="PANTHER" id="PTHR46096">
    <property type="entry name" value="PERFORIN-1"/>
    <property type="match status" value="1"/>
</dbReference>
<evidence type="ECO:0000259" key="8">
    <source>
        <dbReference type="PROSITE" id="PS50004"/>
    </source>
</evidence>
<comment type="similarity">
    <text evidence="3">Belongs to the complement C6/C7/C8/C9 family.</text>
</comment>
<evidence type="ECO:0000313" key="11">
    <source>
        <dbReference type="Proteomes" id="UP000314982"/>
    </source>
</evidence>
<dbReference type="Proteomes" id="UP000314982">
    <property type="component" value="Unassembled WGS sequence"/>
</dbReference>
<dbReference type="GO" id="GO:0001913">
    <property type="term" value="P:T cell mediated cytotoxicity"/>
    <property type="evidence" value="ECO:0007669"/>
    <property type="project" value="TreeGrafter"/>
</dbReference>
<keyword evidence="5" id="KW-0204">Cytolysis</keyword>
<feature type="domain" description="MACPF" evidence="9">
    <location>
        <begin position="15"/>
        <end position="363"/>
    </location>
</feature>
<dbReference type="InterPro" id="IPR052784">
    <property type="entry name" value="Perforin-1_pore-forming"/>
</dbReference>
<dbReference type="AlphaFoldDB" id="A0A4W5QXZ8"/>
<keyword evidence="7" id="KW-1015">Disulfide bond</keyword>
<dbReference type="SUPFAM" id="SSF49562">
    <property type="entry name" value="C2 domain (Calcium/lipid-binding domain, CaLB)"/>
    <property type="match status" value="1"/>
</dbReference>
<reference evidence="10" key="2">
    <citation type="submission" date="2025-08" db="UniProtKB">
        <authorList>
            <consortium name="Ensembl"/>
        </authorList>
    </citation>
    <scope>IDENTIFICATION</scope>
</reference>
<dbReference type="GO" id="GO:0005576">
    <property type="term" value="C:extracellular region"/>
    <property type="evidence" value="ECO:0007669"/>
    <property type="project" value="UniProtKB-SubCell"/>
</dbReference>
<evidence type="ECO:0000256" key="7">
    <source>
        <dbReference type="ARBA" id="ARBA00023157"/>
    </source>
</evidence>
<comment type="subcellular location">
    <subcellularLocation>
        <location evidence="1">Membrane</location>
    </subcellularLocation>
    <subcellularLocation>
        <location evidence="2">Secreted</location>
    </subcellularLocation>
</comment>
<dbReference type="GO" id="GO:0031640">
    <property type="term" value="P:killing of cells of another organism"/>
    <property type="evidence" value="ECO:0007669"/>
    <property type="project" value="UniProtKB-KW"/>
</dbReference>
<dbReference type="Gene3D" id="2.60.40.150">
    <property type="entry name" value="C2 domain"/>
    <property type="match status" value="1"/>
</dbReference>
<evidence type="ECO:0000256" key="2">
    <source>
        <dbReference type="ARBA" id="ARBA00004613"/>
    </source>
</evidence>
<dbReference type="PROSITE" id="PS50004">
    <property type="entry name" value="C2"/>
    <property type="match status" value="1"/>
</dbReference>
<evidence type="ECO:0000256" key="6">
    <source>
        <dbReference type="ARBA" id="ARBA00023136"/>
    </source>
</evidence>
<evidence type="ECO:0000256" key="4">
    <source>
        <dbReference type="ARBA" id="ARBA00022525"/>
    </source>
</evidence>
<dbReference type="Pfam" id="PF00168">
    <property type="entry name" value="C2"/>
    <property type="match status" value="1"/>
</dbReference>
<evidence type="ECO:0000256" key="1">
    <source>
        <dbReference type="ARBA" id="ARBA00004370"/>
    </source>
</evidence>
<dbReference type="SMART" id="SM00457">
    <property type="entry name" value="MACPF"/>
    <property type="match status" value="1"/>
</dbReference>
<dbReference type="PANTHER" id="PTHR46096:SF1">
    <property type="entry name" value="PERFORIN 1.5"/>
    <property type="match status" value="1"/>
</dbReference>
<keyword evidence="11" id="KW-1185">Reference proteome</keyword>
<dbReference type="GO" id="GO:0016020">
    <property type="term" value="C:membrane"/>
    <property type="evidence" value="ECO:0007669"/>
    <property type="project" value="UniProtKB-SubCell"/>
</dbReference>
<reference evidence="11" key="1">
    <citation type="submission" date="2018-06" db="EMBL/GenBank/DDBJ databases">
        <title>Genome assembly of Danube salmon.</title>
        <authorList>
            <person name="Macqueen D.J."/>
            <person name="Gundappa M.K."/>
        </authorList>
    </citation>
    <scope>NUCLEOTIDE SEQUENCE [LARGE SCALE GENOMIC DNA]</scope>
</reference>
<dbReference type="Pfam" id="PF01823">
    <property type="entry name" value="MACPF"/>
    <property type="match status" value="1"/>
</dbReference>
<sequence length="549" mass="61173">TLRLIIIHCIFPAGTPEECANCSFVPGYKLAGMGYDIVTLRQKRASVFDVNSYLANSCMVCVNPLMGGELQKLPLHMKDWRAESDCKRKTLSSYYYSVSSLVDDIAFFIENDWKAGLKLENVDLQLAGSKSKVYGFASSHSNADKSSFSFQQLTCSVYSFSVPSKPPLSLDFQRRIASLPHHYTYNSEAYKDIIDTYGTHYISDGGLGGMMKRVTAIRTCLATLNKVFVSDVETCLGMGLDLDIPVGLPIDLGLNLLGGQCSKVATNSDSATGYSMGFLSHHTEVNGGKALNGVASMRIANIDIFLKWMKSLNEFPEMVSFSLQPLYQLVDDNQTSADLQTAISQYVIDKGIKRKRTENQTCRGSPNLSADCCPLLAGRGKLTVFVDRGFSLRGDGMAEPEGYVKLWCSGQHRQTRWITTYDPLWHTHFNFGYVNTHSSLELQVWDKDPGERDDNLQGGCSVNLEQGSHGHSCELSNGSFTFSYTLTCDKHLTGDKLDCPRERNSDRSQWDNKMTFEPFDVFLFFHLLDHRILCITTISGAKSIQISYT</sequence>
<protein>
    <recommendedName>
        <fullName evidence="12">Perforin 1.2</fullName>
    </recommendedName>
</protein>
<proteinExistence type="inferred from homology"/>
<reference evidence="10" key="3">
    <citation type="submission" date="2025-09" db="UniProtKB">
        <authorList>
            <consortium name="Ensembl"/>
        </authorList>
    </citation>
    <scope>IDENTIFICATION</scope>
</reference>
<evidence type="ECO:0000313" key="10">
    <source>
        <dbReference type="Ensembl" id="ENSHHUP00000077144.1"/>
    </source>
</evidence>
<dbReference type="InterPro" id="IPR035892">
    <property type="entry name" value="C2_domain_sf"/>
</dbReference>
<evidence type="ECO:0000256" key="5">
    <source>
        <dbReference type="ARBA" id="ARBA00022852"/>
    </source>
</evidence>
<dbReference type="InterPro" id="IPR000008">
    <property type="entry name" value="C2_dom"/>
</dbReference>
<dbReference type="GO" id="GO:0001771">
    <property type="term" value="P:immunological synapse formation"/>
    <property type="evidence" value="ECO:0007669"/>
    <property type="project" value="TreeGrafter"/>
</dbReference>
<organism evidence="10 11">
    <name type="scientific">Hucho hucho</name>
    <name type="common">huchen</name>
    <dbReference type="NCBI Taxonomy" id="62062"/>
    <lineage>
        <taxon>Eukaryota</taxon>
        <taxon>Metazoa</taxon>
        <taxon>Chordata</taxon>
        <taxon>Craniata</taxon>
        <taxon>Vertebrata</taxon>
        <taxon>Euteleostomi</taxon>
        <taxon>Actinopterygii</taxon>
        <taxon>Neopterygii</taxon>
        <taxon>Teleostei</taxon>
        <taxon>Protacanthopterygii</taxon>
        <taxon>Salmoniformes</taxon>
        <taxon>Salmonidae</taxon>
        <taxon>Salmoninae</taxon>
        <taxon>Hucho</taxon>
    </lineage>
</organism>
<evidence type="ECO:0000259" key="9">
    <source>
        <dbReference type="PROSITE" id="PS51412"/>
    </source>
</evidence>
<dbReference type="GO" id="GO:0051607">
    <property type="term" value="P:defense response to virus"/>
    <property type="evidence" value="ECO:0007669"/>
    <property type="project" value="TreeGrafter"/>
</dbReference>
<dbReference type="InterPro" id="IPR020863">
    <property type="entry name" value="MACPF_CS"/>
</dbReference>
<keyword evidence="4" id="KW-0964">Secreted</keyword>
<dbReference type="GeneTree" id="ENSGT00530000063725"/>
<dbReference type="SMART" id="SM00239">
    <property type="entry name" value="C2"/>
    <property type="match status" value="1"/>
</dbReference>
<keyword evidence="6" id="KW-0472">Membrane</keyword>
<feature type="domain" description="C2" evidence="8">
    <location>
        <begin position="362"/>
        <end position="477"/>
    </location>
</feature>
<dbReference type="GO" id="GO:0022829">
    <property type="term" value="F:wide pore channel activity"/>
    <property type="evidence" value="ECO:0007669"/>
    <property type="project" value="TreeGrafter"/>
</dbReference>